<organism evidence="2 3">
    <name type="scientific">Rubripirellula obstinata</name>
    <dbReference type="NCBI Taxonomy" id="406547"/>
    <lineage>
        <taxon>Bacteria</taxon>
        <taxon>Pseudomonadati</taxon>
        <taxon>Planctomycetota</taxon>
        <taxon>Planctomycetia</taxon>
        <taxon>Pirellulales</taxon>
        <taxon>Pirellulaceae</taxon>
        <taxon>Rubripirellula</taxon>
    </lineage>
</organism>
<feature type="region of interest" description="Disordered" evidence="1">
    <location>
        <begin position="69"/>
        <end position="96"/>
    </location>
</feature>
<proteinExistence type="predicted"/>
<dbReference type="Proteomes" id="UP000322699">
    <property type="component" value="Unassembled WGS sequence"/>
</dbReference>
<keyword evidence="3" id="KW-1185">Reference proteome</keyword>
<gene>
    <name evidence="2" type="ORF">LF1_34760</name>
</gene>
<evidence type="ECO:0000313" key="2">
    <source>
        <dbReference type="EMBL" id="KAA1260934.1"/>
    </source>
</evidence>
<evidence type="ECO:0000313" key="3">
    <source>
        <dbReference type="Proteomes" id="UP000322699"/>
    </source>
</evidence>
<evidence type="ECO:0000256" key="1">
    <source>
        <dbReference type="SAM" id="MobiDB-lite"/>
    </source>
</evidence>
<reference evidence="2 3" key="1">
    <citation type="submission" date="2019-08" db="EMBL/GenBank/DDBJ databases">
        <title>Deep-cultivation of Planctomycetes and their phenomic and genomic characterization uncovers novel biology.</title>
        <authorList>
            <person name="Wiegand S."/>
            <person name="Jogler M."/>
            <person name="Boedeker C."/>
            <person name="Pinto D."/>
            <person name="Vollmers J."/>
            <person name="Rivas-Marin E."/>
            <person name="Kohn T."/>
            <person name="Peeters S.H."/>
            <person name="Heuer A."/>
            <person name="Rast P."/>
            <person name="Oberbeckmann S."/>
            <person name="Bunk B."/>
            <person name="Jeske O."/>
            <person name="Meyerdierks A."/>
            <person name="Storesund J.E."/>
            <person name="Kallscheuer N."/>
            <person name="Luecker S."/>
            <person name="Lage O.M."/>
            <person name="Pohl T."/>
            <person name="Merkel B.J."/>
            <person name="Hornburger P."/>
            <person name="Mueller R.-W."/>
            <person name="Bruemmer F."/>
            <person name="Labrenz M."/>
            <person name="Spormann A.M."/>
            <person name="Op Den Camp H."/>
            <person name="Overmann J."/>
            <person name="Amann R."/>
            <person name="Jetten M.S.M."/>
            <person name="Mascher T."/>
            <person name="Medema M.H."/>
            <person name="Devos D.P."/>
            <person name="Kaster A.-K."/>
            <person name="Ovreas L."/>
            <person name="Rohde M."/>
            <person name="Galperin M.Y."/>
            <person name="Jogler C."/>
        </authorList>
    </citation>
    <scope>NUCLEOTIDE SEQUENCE [LARGE SCALE GENOMIC DNA]</scope>
    <source>
        <strain evidence="2 3">LF1</strain>
    </source>
</reference>
<dbReference type="EMBL" id="VRLW01000001">
    <property type="protein sequence ID" value="KAA1260934.1"/>
    <property type="molecule type" value="Genomic_DNA"/>
</dbReference>
<sequence>MQIVVDRSAIITLVNSPGGTEALCRGCKSPDGSVISHQFSGSVSRHSRETEPENGCGAAIRVLAHPAGSCRPSGPIAQDRTGTEPGQNGDGQNGDRARRRFFTGMIASVMVPCPHLALRSHRKLRQPSLESDFHAIPIDHAHALSPFSCPRSPSSVWAVEPSGPSRARILFDSLALLFVVN</sequence>
<dbReference type="AlphaFoldDB" id="A0A5B1CNS7"/>
<name>A0A5B1CNS7_9BACT</name>
<accession>A0A5B1CNS7</accession>
<comment type="caution">
    <text evidence="2">The sequence shown here is derived from an EMBL/GenBank/DDBJ whole genome shotgun (WGS) entry which is preliminary data.</text>
</comment>
<protein>
    <submittedName>
        <fullName evidence="2">Uncharacterized protein</fullName>
    </submittedName>
</protein>